<evidence type="ECO:0000313" key="3">
    <source>
        <dbReference type="EMBL" id="MEA5455409.1"/>
    </source>
</evidence>
<dbReference type="InterPro" id="IPR006016">
    <property type="entry name" value="UspA"/>
</dbReference>
<dbReference type="RefSeq" id="WP_323279262.1">
    <property type="nucleotide sequence ID" value="NZ_JAYGGQ010000008.1"/>
</dbReference>
<reference evidence="3 4" key="1">
    <citation type="submission" date="2023-12" db="EMBL/GenBank/DDBJ databases">
        <title>Sinomonas terricola sp. nov, isolated from litchi orchard soil in Guangdong, PR China.</title>
        <authorList>
            <person name="Jiaxin W."/>
            <person name="Yang Z."/>
            <person name="Honghui Z."/>
        </authorList>
    </citation>
    <scope>NUCLEOTIDE SEQUENCE [LARGE SCALE GENOMIC DNA]</scope>
    <source>
        <strain evidence="3 4">JGH33</strain>
    </source>
</reference>
<protein>
    <submittedName>
        <fullName evidence="3">Universal stress protein</fullName>
    </submittedName>
</protein>
<dbReference type="EMBL" id="JAYGGQ010000008">
    <property type="protein sequence ID" value="MEA5455409.1"/>
    <property type="molecule type" value="Genomic_DNA"/>
</dbReference>
<dbReference type="Gene3D" id="3.40.50.620">
    <property type="entry name" value="HUPs"/>
    <property type="match status" value="1"/>
</dbReference>
<feature type="domain" description="UspA" evidence="2">
    <location>
        <begin position="35"/>
        <end position="171"/>
    </location>
</feature>
<feature type="region of interest" description="Disordered" evidence="1">
    <location>
        <begin position="1"/>
        <end position="20"/>
    </location>
</feature>
<dbReference type="Pfam" id="PF00582">
    <property type="entry name" value="Usp"/>
    <property type="match status" value="1"/>
</dbReference>
<name>A0ABU5T6V9_9MICC</name>
<organism evidence="3 4">
    <name type="scientific">Sinomonas terricola</name>
    <dbReference type="NCBI Taxonomy" id="3110330"/>
    <lineage>
        <taxon>Bacteria</taxon>
        <taxon>Bacillati</taxon>
        <taxon>Actinomycetota</taxon>
        <taxon>Actinomycetes</taxon>
        <taxon>Micrococcales</taxon>
        <taxon>Micrococcaceae</taxon>
        <taxon>Sinomonas</taxon>
    </lineage>
</organism>
<dbReference type="InterPro" id="IPR014729">
    <property type="entry name" value="Rossmann-like_a/b/a_fold"/>
</dbReference>
<dbReference type="Proteomes" id="UP001304769">
    <property type="component" value="Unassembled WGS sequence"/>
</dbReference>
<comment type="caution">
    <text evidence="3">The sequence shown here is derived from an EMBL/GenBank/DDBJ whole genome shotgun (WGS) entry which is preliminary data.</text>
</comment>
<evidence type="ECO:0000313" key="4">
    <source>
        <dbReference type="Proteomes" id="UP001304769"/>
    </source>
</evidence>
<accession>A0ABU5T6V9</accession>
<gene>
    <name evidence="3" type="ORF">SPF06_11815</name>
</gene>
<dbReference type="SUPFAM" id="SSF52402">
    <property type="entry name" value="Adenine nucleotide alpha hydrolases-like"/>
    <property type="match status" value="1"/>
</dbReference>
<sequence length="187" mass="19483">MTHAQPRDNEQPASRSGYTPRRLAGPIVAGVVPGQGLAVVHRAVDLAHGLGVSLVFAYSDPTSLEEAEPGGRVAVVPIDPDAADDDAVQIRSDLAEGLRAELAGSGVEWRLVVTAGEPAHALASLAEELNASAIVVGTRESGLAHRLEERLAGSVATHLSHQQERPVVVVPVPHGARGPRRDGHGTR</sequence>
<evidence type="ECO:0000259" key="2">
    <source>
        <dbReference type="Pfam" id="PF00582"/>
    </source>
</evidence>
<evidence type="ECO:0000256" key="1">
    <source>
        <dbReference type="SAM" id="MobiDB-lite"/>
    </source>
</evidence>
<feature type="compositionally biased region" description="Basic and acidic residues" evidence="1">
    <location>
        <begin position="1"/>
        <end position="10"/>
    </location>
</feature>
<keyword evidence="4" id="KW-1185">Reference proteome</keyword>
<proteinExistence type="predicted"/>
<dbReference type="CDD" id="cd00293">
    <property type="entry name" value="USP-like"/>
    <property type="match status" value="1"/>
</dbReference>